<evidence type="ECO:0000259" key="5">
    <source>
        <dbReference type="PROSITE" id="PS01124"/>
    </source>
</evidence>
<sequence length="784" mass="90085">MRISKYMIRLIGFTFCLAAVPLLILGYLSYRLSADELESKAKQVHTQRLEQTKSEMDNMLAKLDFGMIQFAESPDVTERMRQPLTEEDYKAYQNLSSMLSKLGSTNSAVRALYLVNLDYDWMIDQNRLERFSQIADKERFLDYATLPNSSTWLTVPEKSGESTSTLLFIRKLPLTSMRPGGLLVAEIDLNGIIRQLSGNDAFHASQIFDANMKQLWKSSGTGTLQSTAAGEAIEPISAPQQLRNELAIRSEMQGVFRTSGVSTQEVTYMRSPYTGWYYVWSVFTREKPSEAGTIGWMTLLVCLILLSATALIVWFGSKKMYNPVKKLFETLEQTDQAIAEPEGRRVQDEFLLMERRIARLLSAESQIRTDMAAVLPQAKELFALKLFTGQLRPMETEEKRRLLDISSQWEGLTVIVLQLDAAESRDSEIRDHDLIILSISLLVSGLLPEQLFISTVPLGQSLGILLMNPSYGEQEWKEELNRWGRIIQQTTIQRLNVSVSLGVSRRFNLLDETSRAYAETMDVLRYRMPLGPGGIHHYEEAQVDRVQRVAEYPHDLERQLLEAVRLSQTEWAVDWLRSFFRYFADHNISSGQYRHMVLRLMFNMISLVEEEAEFLQLLFSDKRAIEKLSEDGPMEEKERWFRAEVLLPVIQLLAKRMEETQQSLVKAIIHMIHEHEGTDLTLEACSARLHFHPNYVSRVFKKECGLSFSDYMAQYRLNLSKQWLKEADMKISDIASRLHYNSPASFIRYFRNMEGMTPGDYRKMYARTAVKPKDEGAASVPINS</sequence>
<dbReference type="PROSITE" id="PS01124">
    <property type="entry name" value="HTH_ARAC_FAMILY_2"/>
    <property type="match status" value="1"/>
</dbReference>
<proteinExistence type="predicted"/>
<keyword evidence="3" id="KW-0804">Transcription</keyword>
<organism evidence="6 7">
    <name type="scientific">Paenibacillus baimaensis</name>
    <dbReference type="NCBI Taxonomy" id="2982185"/>
    <lineage>
        <taxon>Bacteria</taxon>
        <taxon>Bacillati</taxon>
        <taxon>Bacillota</taxon>
        <taxon>Bacilli</taxon>
        <taxon>Bacillales</taxon>
        <taxon>Paenibacillaceae</taxon>
        <taxon>Paenibacillus</taxon>
    </lineage>
</organism>
<dbReference type="PANTHER" id="PTHR43280">
    <property type="entry name" value="ARAC-FAMILY TRANSCRIPTIONAL REGULATOR"/>
    <property type="match status" value="1"/>
</dbReference>
<evidence type="ECO:0000256" key="2">
    <source>
        <dbReference type="ARBA" id="ARBA00023125"/>
    </source>
</evidence>
<evidence type="ECO:0000313" key="6">
    <source>
        <dbReference type="EMBL" id="MCU6791076.1"/>
    </source>
</evidence>
<keyword evidence="7" id="KW-1185">Reference proteome</keyword>
<protein>
    <submittedName>
        <fullName evidence="6">AraC family transcriptional regulator</fullName>
    </submittedName>
</protein>
<dbReference type="Gene3D" id="1.10.10.60">
    <property type="entry name" value="Homeodomain-like"/>
    <property type="match status" value="2"/>
</dbReference>
<dbReference type="Pfam" id="PF12833">
    <property type="entry name" value="HTH_18"/>
    <property type="match status" value="1"/>
</dbReference>
<name>A0ABT2UA64_9BACL</name>
<dbReference type="Proteomes" id="UP001652445">
    <property type="component" value="Unassembled WGS sequence"/>
</dbReference>
<reference evidence="6 7" key="1">
    <citation type="submission" date="2022-09" db="EMBL/GenBank/DDBJ databases">
        <authorList>
            <person name="Han X.L."/>
            <person name="Wang Q."/>
            <person name="Lu T."/>
        </authorList>
    </citation>
    <scope>NUCLEOTIDE SEQUENCE [LARGE SCALE GENOMIC DNA]</scope>
    <source>
        <strain evidence="6 7">WQ 127069</strain>
    </source>
</reference>
<evidence type="ECO:0000256" key="1">
    <source>
        <dbReference type="ARBA" id="ARBA00023015"/>
    </source>
</evidence>
<dbReference type="SMART" id="SM00342">
    <property type="entry name" value="HTH_ARAC"/>
    <property type="match status" value="1"/>
</dbReference>
<dbReference type="EMBL" id="JAOQIO010000007">
    <property type="protein sequence ID" value="MCU6791076.1"/>
    <property type="molecule type" value="Genomic_DNA"/>
</dbReference>
<feature type="domain" description="HTH araC/xylS-type" evidence="5">
    <location>
        <begin position="666"/>
        <end position="764"/>
    </location>
</feature>
<accession>A0ABT2UA64</accession>
<comment type="caution">
    <text evidence="6">The sequence shown here is derived from an EMBL/GenBank/DDBJ whole genome shotgun (WGS) entry which is preliminary data.</text>
</comment>
<feature type="transmembrane region" description="Helical" evidence="4">
    <location>
        <begin position="434"/>
        <end position="453"/>
    </location>
</feature>
<keyword evidence="1" id="KW-0805">Transcription regulation</keyword>
<dbReference type="SUPFAM" id="SSF46689">
    <property type="entry name" value="Homeodomain-like"/>
    <property type="match status" value="2"/>
</dbReference>
<dbReference type="InterPro" id="IPR009057">
    <property type="entry name" value="Homeodomain-like_sf"/>
</dbReference>
<dbReference type="InterPro" id="IPR018060">
    <property type="entry name" value="HTH_AraC"/>
</dbReference>
<dbReference type="RefSeq" id="WP_262682639.1">
    <property type="nucleotide sequence ID" value="NZ_JAOQIO010000007.1"/>
</dbReference>
<evidence type="ECO:0000313" key="7">
    <source>
        <dbReference type="Proteomes" id="UP001652445"/>
    </source>
</evidence>
<keyword evidence="4" id="KW-0472">Membrane</keyword>
<evidence type="ECO:0000256" key="4">
    <source>
        <dbReference type="SAM" id="Phobius"/>
    </source>
</evidence>
<dbReference type="PANTHER" id="PTHR43280:SF10">
    <property type="entry name" value="REGULATORY PROTEIN POCR"/>
    <property type="match status" value="1"/>
</dbReference>
<keyword evidence="4" id="KW-0812">Transmembrane</keyword>
<keyword evidence="2" id="KW-0238">DNA-binding</keyword>
<gene>
    <name evidence="6" type="ORF">OB236_02930</name>
</gene>
<feature type="transmembrane region" description="Helical" evidence="4">
    <location>
        <begin position="294"/>
        <end position="316"/>
    </location>
</feature>
<evidence type="ECO:0000256" key="3">
    <source>
        <dbReference type="ARBA" id="ARBA00023163"/>
    </source>
</evidence>
<keyword evidence="4" id="KW-1133">Transmembrane helix</keyword>